<evidence type="ECO:0000256" key="3">
    <source>
        <dbReference type="ARBA" id="ARBA00012328"/>
    </source>
</evidence>
<dbReference type="GO" id="GO:0070475">
    <property type="term" value="P:rRNA base methylation"/>
    <property type="evidence" value="ECO:0007669"/>
    <property type="project" value="TreeGrafter"/>
</dbReference>
<dbReference type="PANTHER" id="PTHR30027">
    <property type="entry name" value="RIBOSOMAL RNA SMALL SUBUNIT METHYLTRANSFERASE E"/>
    <property type="match status" value="1"/>
</dbReference>
<comment type="subcellular location">
    <subcellularLocation>
        <location evidence="1 12">Cytoplasm</location>
    </subcellularLocation>
</comment>
<dbReference type="Pfam" id="PF04452">
    <property type="entry name" value="Methyltrans_RNA"/>
    <property type="match status" value="1"/>
</dbReference>
<dbReference type="Pfam" id="PF20260">
    <property type="entry name" value="PUA_4"/>
    <property type="match status" value="1"/>
</dbReference>
<keyword evidence="6 12" id="KW-0698">rRNA processing</keyword>
<evidence type="ECO:0000256" key="8">
    <source>
        <dbReference type="ARBA" id="ARBA00022679"/>
    </source>
</evidence>
<dbReference type="GO" id="GO:0070042">
    <property type="term" value="F:rRNA (uridine-N3-)-methyltransferase activity"/>
    <property type="evidence" value="ECO:0007669"/>
    <property type="project" value="TreeGrafter"/>
</dbReference>
<dbReference type="InterPro" id="IPR006700">
    <property type="entry name" value="RsmE"/>
</dbReference>
<name>A0A9J7AZX2_9PROT</name>
<dbReference type="RefSeq" id="WP_257771759.1">
    <property type="nucleotide sequence ID" value="NZ_CP102480.1"/>
</dbReference>
<evidence type="ECO:0000256" key="9">
    <source>
        <dbReference type="ARBA" id="ARBA00022691"/>
    </source>
</evidence>
<dbReference type="EC" id="2.1.1.193" evidence="3 12"/>
<keyword evidence="7 12" id="KW-0489">Methyltransferase</keyword>
<dbReference type="Gene3D" id="3.40.1280.10">
    <property type="match status" value="1"/>
</dbReference>
<evidence type="ECO:0000259" key="13">
    <source>
        <dbReference type="Pfam" id="PF04452"/>
    </source>
</evidence>
<dbReference type="PIRSF" id="PIRSF015601">
    <property type="entry name" value="MTase_slr0722"/>
    <property type="match status" value="1"/>
</dbReference>
<evidence type="ECO:0000256" key="4">
    <source>
        <dbReference type="ARBA" id="ARBA00013673"/>
    </source>
</evidence>
<dbReference type="InterPro" id="IPR046886">
    <property type="entry name" value="RsmE_MTase_dom"/>
</dbReference>
<dbReference type="KEGG" id="naci:NUH88_09745"/>
<dbReference type="InterPro" id="IPR015947">
    <property type="entry name" value="PUA-like_sf"/>
</dbReference>
<evidence type="ECO:0000313" key="16">
    <source>
        <dbReference type="Proteomes" id="UP001060336"/>
    </source>
</evidence>
<keyword evidence="16" id="KW-1185">Reference proteome</keyword>
<dbReference type="EMBL" id="CP102480">
    <property type="protein sequence ID" value="UUX51969.1"/>
    <property type="molecule type" value="Genomic_DNA"/>
</dbReference>
<evidence type="ECO:0000256" key="12">
    <source>
        <dbReference type="PIRNR" id="PIRNR015601"/>
    </source>
</evidence>
<dbReference type="PANTHER" id="PTHR30027:SF3">
    <property type="entry name" value="16S RRNA (URACIL(1498)-N(3))-METHYLTRANSFERASE"/>
    <property type="match status" value="1"/>
</dbReference>
<protein>
    <recommendedName>
        <fullName evidence="4 12">Ribosomal RNA small subunit methyltransferase E</fullName>
        <ecNumber evidence="3 12">2.1.1.193</ecNumber>
    </recommendedName>
</protein>
<dbReference type="GO" id="GO:0005737">
    <property type="term" value="C:cytoplasm"/>
    <property type="evidence" value="ECO:0007669"/>
    <property type="project" value="UniProtKB-SubCell"/>
</dbReference>
<evidence type="ECO:0000256" key="5">
    <source>
        <dbReference type="ARBA" id="ARBA00022490"/>
    </source>
</evidence>
<organism evidence="15 16">
    <name type="scientific">Nisaea acidiphila</name>
    <dbReference type="NCBI Taxonomy" id="1862145"/>
    <lineage>
        <taxon>Bacteria</taxon>
        <taxon>Pseudomonadati</taxon>
        <taxon>Pseudomonadota</taxon>
        <taxon>Alphaproteobacteria</taxon>
        <taxon>Rhodospirillales</taxon>
        <taxon>Thalassobaculaceae</taxon>
        <taxon>Nisaea</taxon>
    </lineage>
</organism>
<dbReference type="NCBIfam" id="TIGR00046">
    <property type="entry name" value="RsmE family RNA methyltransferase"/>
    <property type="match status" value="1"/>
</dbReference>
<accession>A0A9J7AZX2</accession>
<evidence type="ECO:0000256" key="11">
    <source>
        <dbReference type="ARBA" id="ARBA00047944"/>
    </source>
</evidence>
<evidence type="ECO:0000256" key="6">
    <source>
        <dbReference type="ARBA" id="ARBA00022552"/>
    </source>
</evidence>
<comment type="catalytic activity">
    <reaction evidence="11 12">
        <text>uridine(1498) in 16S rRNA + S-adenosyl-L-methionine = N(3)-methyluridine(1498) in 16S rRNA + S-adenosyl-L-homocysteine + H(+)</text>
        <dbReference type="Rhea" id="RHEA:42920"/>
        <dbReference type="Rhea" id="RHEA-COMP:10283"/>
        <dbReference type="Rhea" id="RHEA-COMP:10284"/>
        <dbReference type="ChEBI" id="CHEBI:15378"/>
        <dbReference type="ChEBI" id="CHEBI:57856"/>
        <dbReference type="ChEBI" id="CHEBI:59789"/>
        <dbReference type="ChEBI" id="CHEBI:65315"/>
        <dbReference type="ChEBI" id="CHEBI:74502"/>
        <dbReference type="EC" id="2.1.1.193"/>
    </reaction>
</comment>
<dbReference type="InterPro" id="IPR029026">
    <property type="entry name" value="tRNA_m1G_MTases_N"/>
</dbReference>
<proteinExistence type="inferred from homology"/>
<keyword evidence="5 12" id="KW-0963">Cytoplasm</keyword>
<reference evidence="15" key="1">
    <citation type="submission" date="2022-08" db="EMBL/GenBank/DDBJ databases">
        <title>Nisaea acidiphila sp. nov., isolated from a marine algal debris and emended description of the genus Nisaea Urios et al. 2008.</title>
        <authorList>
            <person name="Kwon K."/>
        </authorList>
    </citation>
    <scope>NUCLEOTIDE SEQUENCE</scope>
    <source>
        <strain evidence="15">MEBiC11861</strain>
    </source>
</reference>
<comment type="similarity">
    <text evidence="2 12">Belongs to the RNA methyltransferase RsmE family.</text>
</comment>
<evidence type="ECO:0000256" key="7">
    <source>
        <dbReference type="ARBA" id="ARBA00022603"/>
    </source>
</evidence>
<feature type="domain" description="Ribosomal RNA small subunit methyltransferase E methyltransferase" evidence="13">
    <location>
        <begin position="80"/>
        <end position="240"/>
    </location>
</feature>
<keyword evidence="9 12" id="KW-0949">S-adenosyl-L-methionine</keyword>
<dbReference type="InterPro" id="IPR029028">
    <property type="entry name" value="Alpha/beta_knot_MTases"/>
</dbReference>
<evidence type="ECO:0000256" key="10">
    <source>
        <dbReference type="ARBA" id="ARBA00025699"/>
    </source>
</evidence>
<sequence>MSDKIETRLFVSTDLAAGATVGLETGQTHYLKHVLRLGPGARVALFNGRDGEWIAEIDGIGKGWTSLTLKAQRRPQRAEPDIWLVFAPIKRARIDFTAQKATELGASVLWPVFTERTMVERVNTDRLLANATEAAEQTARLSVPEIRDPMRFEALLEAWPTERPLIVCDETGAGTPIAHVLSEPPFKGGTPCGLLIGPEGGFADRELDRLRQSSFVTPVSLGPRLLRSDTAALAALACWQAVAGDWTMERPDGLDL</sequence>
<feature type="domain" description="Ribosomal RNA small subunit methyltransferase E PUA-like" evidence="14">
    <location>
        <begin position="26"/>
        <end position="62"/>
    </location>
</feature>
<evidence type="ECO:0000256" key="1">
    <source>
        <dbReference type="ARBA" id="ARBA00004496"/>
    </source>
</evidence>
<dbReference type="AlphaFoldDB" id="A0A9J7AZX2"/>
<keyword evidence="8 12" id="KW-0808">Transferase</keyword>
<dbReference type="NCBIfam" id="NF008696">
    <property type="entry name" value="PRK11713.3-5"/>
    <property type="match status" value="1"/>
</dbReference>
<dbReference type="CDD" id="cd18084">
    <property type="entry name" value="RsmE-like"/>
    <property type="match status" value="1"/>
</dbReference>
<evidence type="ECO:0000256" key="2">
    <source>
        <dbReference type="ARBA" id="ARBA00005528"/>
    </source>
</evidence>
<dbReference type="SUPFAM" id="SSF88697">
    <property type="entry name" value="PUA domain-like"/>
    <property type="match status" value="1"/>
</dbReference>
<dbReference type="Proteomes" id="UP001060336">
    <property type="component" value="Chromosome"/>
</dbReference>
<evidence type="ECO:0000313" key="15">
    <source>
        <dbReference type="EMBL" id="UUX51969.1"/>
    </source>
</evidence>
<gene>
    <name evidence="15" type="ORF">NUH88_09745</name>
</gene>
<evidence type="ECO:0000259" key="14">
    <source>
        <dbReference type="Pfam" id="PF20260"/>
    </source>
</evidence>
<dbReference type="Gene3D" id="2.40.240.20">
    <property type="entry name" value="Hypothetical PUA domain-like, domain 1"/>
    <property type="match status" value="1"/>
</dbReference>
<comment type="function">
    <text evidence="10 12">Specifically methylates the N3 position of the uracil ring of uridine 1498 (m3U1498) in 16S rRNA. Acts on the fully assembled 30S ribosomal subunit.</text>
</comment>
<dbReference type="SUPFAM" id="SSF75217">
    <property type="entry name" value="alpha/beta knot"/>
    <property type="match status" value="1"/>
</dbReference>
<dbReference type="InterPro" id="IPR046887">
    <property type="entry name" value="RsmE_PUA-like"/>
</dbReference>